<keyword evidence="3" id="KW-1185">Reference proteome</keyword>
<name>A0ABZ1WK64_9ACTN</name>
<accession>A0ABZ1WK64</accession>
<protein>
    <submittedName>
        <fullName evidence="2">Transcriptional regulator</fullName>
    </submittedName>
</protein>
<reference evidence="2 3" key="1">
    <citation type="submission" date="2022-10" db="EMBL/GenBank/DDBJ databases">
        <title>The complete genomes of actinobacterial strains from the NBC collection.</title>
        <authorList>
            <person name="Joergensen T.S."/>
            <person name="Alvarez Arevalo M."/>
            <person name="Sterndorff E.B."/>
            <person name="Faurdal D."/>
            <person name="Vuksanovic O."/>
            <person name="Mourched A.-S."/>
            <person name="Charusanti P."/>
            <person name="Shaw S."/>
            <person name="Blin K."/>
            <person name="Weber T."/>
        </authorList>
    </citation>
    <scope>NUCLEOTIDE SEQUENCE [LARGE SCALE GENOMIC DNA]</scope>
    <source>
        <strain evidence="2 3">NBC_01247</strain>
    </source>
</reference>
<gene>
    <name evidence="1" type="ORF">OG469_00070</name>
    <name evidence="2" type="ORF">OG469_40950</name>
</gene>
<dbReference type="EMBL" id="CP108482">
    <property type="protein sequence ID" value="WUS54034.1"/>
    <property type="molecule type" value="Genomic_DNA"/>
</dbReference>
<dbReference type="Proteomes" id="UP001432014">
    <property type="component" value="Chromosome"/>
</dbReference>
<dbReference type="EMBL" id="CP108482">
    <property type="protein sequence ID" value="WUS61312.1"/>
    <property type="molecule type" value="Genomic_DNA"/>
</dbReference>
<evidence type="ECO:0000313" key="3">
    <source>
        <dbReference type="Proteomes" id="UP001432014"/>
    </source>
</evidence>
<organism evidence="2 3">
    <name type="scientific">Kitasatospora herbaricolor</name>
    <dbReference type="NCBI Taxonomy" id="68217"/>
    <lineage>
        <taxon>Bacteria</taxon>
        <taxon>Bacillati</taxon>
        <taxon>Actinomycetota</taxon>
        <taxon>Actinomycetes</taxon>
        <taxon>Kitasatosporales</taxon>
        <taxon>Streptomycetaceae</taxon>
        <taxon>Kitasatospora</taxon>
    </lineage>
</organism>
<evidence type="ECO:0000313" key="2">
    <source>
        <dbReference type="EMBL" id="WUS61312.1"/>
    </source>
</evidence>
<evidence type="ECO:0000313" key="1">
    <source>
        <dbReference type="EMBL" id="WUS54034.1"/>
    </source>
</evidence>
<dbReference type="RefSeq" id="WP_329492652.1">
    <property type="nucleotide sequence ID" value="NZ_CP108460.1"/>
</dbReference>
<sequence length="195" mass="21539">MAGRWMEFGKYGAAGIPGWLAIARGLDDLVTGPVSPVTSKRGLAARVRYLTRSAAGYEAMARAGITAKPRTIKNWIKTGKATPANREMVDAAYWTLRRHNVVTDLKRRLNNNGAGTRVEIYPVDQSGVQESRRRDISHRAINVRGAWDDMVDAWDKGPNDPSAAEMLDVIWDEVITDLGSDYDAYSYVTHIGFAA</sequence>
<proteinExistence type="predicted"/>